<dbReference type="Proteomes" id="UP000179102">
    <property type="component" value="Unassembled WGS sequence"/>
</dbReference>
<proteinExistence type="predicted"/>
<accession>A0A1F5G535</accession>
<reference evidence="2 3" key="1">
    <citation type="journal article" date="2016" name="Nat. Commun.">
        <title>Thousands of microbial genomes shed light on interconnected biogeochemical processes in an aquifer system.</title>
        <authorList>
            <person name="Anantharaman K."/>
            <person name="Brown C.T."/>
            <person name="Hug L.A."/>
            <person name="Sharon I."/>
            <person name="Castelle C.J."/>
            <person name="Probst A.J."/>
            <person name="Thomas B.C."/>
            <person name="Singh A."/>
            <person name="Wilkins M.J."/>
            <person name="Karaoz U."/>
            <person name="Brodie E.L."/>
            <person name="Williams K.H."/>
            <person name="Hubbard S.S."/>
            <person name="Banfield J.F."/>
        </authorList>
    </citation>
    <scope>NUCLEOTIDE SEQUENCE [LARGE SCALE GENOMIC DNA]</scope>
</reference>
<evidence type="ECO:0000313" key="2">
    <source>
        <dbReference type="EMBL" id="OGD86982.1"/>
    </source>
</evidence>
<dbReference type="STRING" id="1797711.A2870_04395"/>
<sequence length="69" mass="7707">MTKEKKRDDQKKTPIESVVEPSGDEFQQGGAVSLSSLKAMRFIEVFIKKRRGALKKLADFDNGNGPSEH</sequence>
<feature type="region of interest" description="Disordered" evidence="1">
    <location>
        <begin position="1"/>
        <end position="27"/>
    </location>
</feature>
<dbReference type="AlphaFoldDB" id="A0A1F5G535"/>
<feature type="compositionally biased region" description="Basic and acidic residues" evidence="1">
    <location>
        <begin position="1"/>
        <end position="14"/>
    </location>
</feature>
<evidence type="ECO:0000256" key="1">
    <source>
        <dbReference type="SAM" id="MobiDB-lite"/>
    </source>
</evidence>
<evidence type="ECO:0000313" key="3">
    <source>
        <dbReference type="Proteomes" id="UP000179102"/>
    </source>
</evidence>
<gene>
    <name evidence="2" type="ORF">A2870_04395</name>
</gene>
<dbReference type="EMBL" id="MFAZ01000025">
    <property type="protein sequence ID" value="OGD86982.1"/>
    <property type="molecule type" value="Genomic_DNA"/>
</dbReference>
<protein>
    <submittedName>
        <fullName evidence="2">Uncharacterized protein</fullName>
    </submittedName>
</protein>
<organism evidence="2 3">
    <name type="scientific">Candidatus Curtissbacteria bacterium RIFCSPHIGHO2_01_FULL_41_11</name>
    <dbReference type="NCBI Taxonomy" id="1797711"/>
    <lineage>
        <taxon>Bacteria</taxon>
        <taxon>Candidatus Curtissiibacteriota</taxon>
    </lineage>
</organism>
<name>A0A1F5G535_9BACT</name>
<comment type="caution">
    <text evidence="2">The sequence shown here is derived from an EMBL/GenBank/DDBJ whole genome shotgun (WGS) entry which is preliminary data.</text>
</comment>